<keyword evidence="10" id="KW-1185">Reference proteome</keyword>
<dbReference type="FunFam" id="2.170.220.10:FF:000002">
    <property type="entry name" value="Methionine--tRNA ligase"/>
    <property type="match status" value="1"/>
</dbReference>
<keyword evidence="5 7" id="KW-0648">Protein biosynthesis</keyword>
<dbReference type="InterPro" id="IPR033911">
    <property type="entry name" value="MetRS_core"/>
</dbReference>
<keyword evidence="2 7" id="KW-0436">Ligase</keyword>
<keyword evidence="4 7" id="KW-0067">ATP-binding</keyword>
<dbReference type="EC" id="6.1.1.10" evidence="7"/>
<dbReference type="Gene3D" id="2.170.220.10">
    <property type="match status" value="1"/>
</dbReference>
<dbReference type="GO" id="GO:0005524">
    <property type="term" value="F:ATP binding"/>
    <property type="evidence" value="ECO:0007669"/>
    <property type="project" value="UniProtKB-UniRule"/>
</dbReference>
<feature type="short sequence motif" description="'HIGH' region" evidence="7">
    <location>
        <begin position="41"/>
        <end position="51"/>
    </location>
</feature>
<evidence type="ECO:0000256" key="6">
    <source>
        <dbReference type="ARBA" id="ARBA00023146"/>
    </source>
</evidence>
<dbReference type="GO" id="GO:0004825">
    <property type="term" value="F:methionine-tRNA ligase activity"/>
    <property type="evidence" value="ECO:0007669"/>
    <property type="project" value="UniProtKB-UniRule"/>
</dbReference>
<keyword evidence="3 7" id="KW-0547">Nucleotide-binding</keyword>
<comment type="function">
    <text evidence="1 7">Is required not only for elongation of protein synthesis but also for the initiation of all mRNA translation through initiator tRNA(fMet) aminoacylation.</text>
</comment>
<dbReference type="PANTHER" id="PTHR43326">
    <property type="entry name" value="METHIONYL-TRNA SYNTHETASE"/>
    <property type="match status" value="1"/>
</dbReference>
<evidence type="ECO:0000256" key="4">
    <source>
        <dbReference type="ARBA" id="ARBA00022840"/>
    </source>
</evidence>
<reference evidence="9 10" key="1">
    <citation type="submission" date="2017-11" db="EMBL/GenBank/DDBJ databases">
        <title>Comparative genomic analysis of Holospora spp., intranuclear symbionts of paramecia.</title>
        <authorList>
            <person name="Garushyants S.K."/>
            <person name="Beliavskaya A."/>
            <person name="Malko D.B."/>
            <person name="Logacheva M.D."/>
            <person name="Rautian M.S."/>
            <person name="Gelfand M.S."/>
        </authorList>
    </citation>
    <scope>NUCLEOTIDE SEQUENCE [LARGE SCALE GENOMIC DNA]</scope>
    <source>
        <strain evidence="10">02AZ16</strain>
    </source>
</reference>
<keyword evidence="7" id="KW-0963">Cytoplasm</keyword>
<dbReference type="PANTHER" id="PTHR43326:SF1">
    <property type="entry name" value="METHIONINE--TRNA LIGASE, MITOCHONDRIAL"/>
    <property type="match status" value="1"/>
</dbReference>
<dbReference type="Pfam" id="PF09334">
    <property type="entry name" value="tRNA-synt_1g"/>
    <property type="match status" value="2"/>
</dbReference>
<feature type="domain" description="Methionyl/Leucyl tRNA synthetase" evidence="8">
    <location>
        <begin position="35"/>
        <end position="174"/>
    </location>
</feature>
<evidence type="ECO:0000259" key="8">
    <source>
        <dbReference type="Pfam" id="PF09334"/>
    </source>
</evidence>
<dbReference type="EMBL" id="PHHC01000123">
    <property type="protein sequence ID" value="PPE03258.1"/>
    <property type="molecule type" value="Genomic_DNA"/>
</dbReference>
<dbReference type="Proteomes" id="UP000239425">
    <property type="component" value="Unassembled WGS sequence"/>
</dbReference>
<evidence type="ECO:0000313" key="10">
    <source>
        <dbReference type="Proteomes" id="UP000239425"/>
    </source>
</evidence>
<evidence type="ECO:0000256" key="2">
    <source>
        <dbReference type="ARBA" id="ARBA00022598"/>
    </source>
</evidence>
<dbReference type="InterPro" id="IPR015413">
    <property type="entry name" value="Methionyl/Leucyl_tRNA_Synth"/>
</dbReference>
<dbReference type="NCBIfam" id="NF008900">
    <property type="entry name" value="PRK12267.1"/>
    <property type="match status" value="1"/>
</dbReference>
<proteinExistence type="inferred from homology"/>
<dbReference type="GO" id="GO:0006431">
    <property type="term" value="P:methionyl-tRNA aminoacylation"/>
    <property type="evidence" value="ECO:0007669"/>
    <property type="project" value="UniProtKB-UniRule"/>
</dbReference>
<evidence type="ECO:0000313" key="9">
    <source>
        <dbReference type="EMBL" id="PPE03258.1"/>
    </source>
</evidence>
<comment type="caution">
    <text evidence="7">Lacks conserved residue(s) required for the propagation of feature annotation.</text>
</comment>
<comment type="subcellular location">
    <subcellularLocation>
        <location evidence="7">Cytoplasm</location>
    </subcellularLocation>
</comment>
<comment type="similarity">
    <text evidence="7">Belongs to the class-I aminoacyl-tRNA synthetase family. MetG type 2B subfamily.</text>
</comment>
<dbReference type="RefSeq" id="WP_104207231.1">
    <property type="nucleotide sequence ID" value="NZ_PHHC01000123.1"/>
</dbReference>
<sequence>MTETLPVQKPTLFALPTSFVSLRNSQLPRHGAPLYVTTPIYYVNDVPHIGHAYTTIAADVIARFWRFLGWPTRFLTGVDEHGAKVAHSAKAKNIPPQSYVDEMAKVFKALVQALDATPDDFIRTTDHRHHQAAQALWKALEVKGQVYLGTYAGWYAVRDEAFYTDAEIQEGKAPTGAPVEWVEEPCYFFKLSAWQDALLTHYKNNPEAIGPKERYNETLRFIESGLKDLAISRTKLSWGISVPTHVGHVMYVWMDALTNYITALGYPDTEQEYYKKFWPNSVHLVGKDILRFHTVYWPAFLMAAGLEPPARVFAHGWWTKEGQKMSKSLGNVLDPFALIQHYGSDALRYFLLREIRFGQDGDISEQALVKRCNQELGNTLGNLAQRILAFIHQYHPEGVQGTAHTPLDPQHEALQTWGRRTVVYLKTCIEQEDLYGYIDLLQTAVQQVNGYVTEFEPWKLRSLPEKTSYLSQGLYSLCMFLRDTALLFSIVLPQAMGKLLKQMGEEIEGAQGSVHRLGAQLLPGPWPKPEPLFTRWEPLV</sequence>
<dbReference type="OrthoDB" id="9810191at2"/>
<comment type="subunit">
    <text evidence="7">Monomer.</text>
</comment>
<dbReference type="InterPro" id="IPR009080">
    <property type="entry name" value="tRNAsynth_Ia_anticodon-bd"/>
</dbReference>
<dbReference type="PRINTS" id="PR01041">
    <property type="entry name" value="TRNASYNTHMET"/>
</dbReference>
<evidence type="ECO:0000256" key="3">
    <source>
        <dbReference type="ARBA" id="ARBA00022741"/>
    </source>
</evidence>
<keyword evidence="6 7" id="KW-0030">Aminoacyl-tRNA synthetase</keyword>
<feature type="short sequence motif" description="'KMSKS' region" evidence="7">
    <location>
        <begin position="324"/>
        <end position="328"/>
    </location>
</feature>
<dbReference type="GO" id="GO:0005737">
    <property type="term" value="C:cytoplasm"/>
    <property type="evidence" value="ECO:0007669"/>
    <property type="project" value="UniProtKB-SubCell"/>
</dbReference>
<dbReference type="SUPFAM" id="SSF47323">
    <property type="entry name" value="Anticodon-binding domain of a subclass of class I aminoacyl-tRNA synthetases"/>
    <property type="match status" value="1"/>
</dbReference>
<evidence type="ECO:0000256" key="1">
    <source>
        <dbReference type="ARBA" id="ARBA00003314"/>
    </source>
</evidence>
<name>A0A2S5R7G2_9PROT</name>
<gene>
    <name evidence="7" type="primary">metG</name>
    <name evidence="9" type="ORF">HCUR_01304</name>
</gene>
<comment type="caution">
    <text evidence="9">The sequence shown here is derived from an EMBL/GenBank/DDBJ whole genome shotgun (WGS) entry which is preliminary data.</text>
</comment>
<evidence type="ECO:0000256" key="5">
    <source>
        <dbReference type="ARBA" id="ARBA00022917"/>
    </source>
</evidence>
<dbReference type="HAMAP" id="MF_01228">
    <property type="entry name" value="Met_tRNA_synth_type2"/>
    <property type="match status" value="1"/>
</dbReference>
<dbReference type="InterPro" id="IPR014729">
    <property type="entry name" value="Rossmann-like_a/b/a_fold"/>
</dbReference>
<dbReference type="SUPFAM" id="SSF52374">
    <property type="entry name" value="Nucleotidylyl transferase"/>
    <property type="match status" value="1"/>
</dbReference>
<dbReference type="CDD" id="cd00814">
    <property type="entry name" value="MetRS_core"/>
    <property type="match status" value="1"/>
</dbReference>
<dbReference type="InterPro" id="IPR023457">
    <property type="entry name" value="Met-tRNA_synth_2"/>
</dbReference>
<evidence type="ECO:0000256" key="7">
    <source>
        <dbReference type="HAMAP-Rule" id="MF_01228"/>
    </source>
</evidence>
<protein>
    <recommendedName>
        <fullName evidence="7">Methionine--tRNA ligase</fullName>
        <ecNumber evidence="7">6.1.1.10</ecNumber>
    </recommendedName>
    <alternativeName>
        <fullName evidence="7">Methionyl-tRNA synthetase</fullName>
        <shortName evidence="7">MetRS</shortName>
    </alternativeName>
</protein>
<dbReference type="AlphaFoldDB" id="A0A2S5R7G2"/>
<feature type="domain" description="Methionyl/Leucyl tRNA synthetase" evidence="8">
    <location>
        <begin position="180"/>
        <end position="387"/>
    </location>
</feature>
<dbReference type="Gene3D" id="3.40.50.620">
    <property type="entry name" value="HUPs"/>
    <property type="match status" value="1"/>
</dbReference>
<dbReference type="Gene3D" id="1.10.730.10">
    <property type="entry name" value="Isoleucyl-tRNA Synthetase, Domain 1"/>
    <property type="match status" value="1"/>
</dbReference>
<accession>A0A2S5R7G2</accession>
<comment type="catalytic activity">
    <reaction evidence="7">
        <text>tRNA(Met) + L-methionine + ATP = L-methionyl-tRNA(Met) + AMP + diphosphate</text>
        <dbReference type="Rhea" id="RHEA:13481"/>
        <dbReference type="Rhea" id="RHEA-COMP:9667"/>
        <dbReference type="Rhea" id="RHEA-COMP:9698"/>
        <dbReference type="ChEBI" id="CHEBI:30616"/>
        <dbReference type="ChEBI" id="CHEBI:33019"/>
        <dbReference type="ChEBI" id="CHEBI:57844"/>
        <dbReference type="ChEBI" id="CHEBI:78442"/>
        <dbReference type="ChEBI" id="CHEBI:78530"/>
        <dbReference type="ChEBI" id="CHEBI:456215"/>
        <dbReference type="EC" id="6.1.1.10"/>
    </reaction>
</comment>
<organism evidence="9 10">
    <name type="scientific">Holospora curviuscula</name>
    <dbReference type="NCBI Taxonomy" id="1082868"/>
    <lineage>
        <taxon>Bacteria</taxon>
        <taxon>Pseudomonadati</taxon>
        <taxon>Pseudomonadota</taxon>
        <taxon>Alphaproteobacteria</taxon>
        <taxon>Holosporales</taxon>
        <taxon>Holosporaceae</taxon>
        <taxon>Holospora</taxon>
    </lineage>
</organism>